<evidence type="ECO:0000256" key="1">
    <source>
        <dbReference type="SAM" id="MobiDB-lite"/>
    </source>
</evidence>
<evidence type="ECO:0000313" key="3">
    <source>
        <dbReference type="Proteomes" id="UP000001740"/>
    </source>
</evidence>
<dbReference type="AlphaFoldDB" id="A0A0K0GKJ5"/>
<reference evidence="2 3" key="1">
    <citation type="journal article" date="2008" name="BMC Genomics">
        <title>Genome sequence and rapid evolution of the rice pathogen Xanthomonas oryzae pv. oryzae PXO99A.</title>
        <authorList>
            <person name="Salzberg S.L."/>
            <person name="Sommer D.D."/>
            <person name="Schatz M.C."/>
            <person name="Phillippy A.M."/>
            <person name="Rabinowicz P.D."/>
            <person name="Tsuge S."/>
            <person name="Furutani A."/>
            <person name="Ochiai H."/>
            <person name="Delcher A.L."/>
            <person name="Kelley D."/>
            <person name="Madupu R."/>
            <person name="Puiu D."/>
            <person name="Radune D."/>
            <person name="Shumway M."/>
            <person name="Trapnell C."/>
            <person name="Aparna G."/>
            <person name="Jha G."/>
            <person name="Pandey A."/>
            <person name="Patil P.B."/>
            <person name="Ishihara H."/>
            <person name="Meyer D.F."/>
            <person name="Szurek B."/>
            <person name="Verdier V."/>
            <person name="Koebnik R."/>
            <person name="Dow J.M."/>
            <person name="Ryan R.P."/>
            <person name="Hirata H."/>
            <person name="Tsuyumu S."/>
            <person name="Won Lee S."/>
            <person name="Seo Y.S."/>
            <person name="Sriariyanum M."/>
            <person name="Ronald P.C."/>
            <person name="Sonti R.V."/>
            <person name="Van Sluys M.A."/>
            <person name="Leach J.E."/>
            <person name="White F.F."/>
            <person name="Bogdanove A.J."/>
        </authorList>
    </citation>
    <scope>NUCLEOTIDE SEQUENCE [LARGE SCALE GENOMIC DNA]</scope>
    <source>
        <strain evidence="2 3">PXO99A</strain>
    </source>
</reference>
<dbReference type="EMBL" id="CP000967">
    <property type="protein sequence ID" value="ACD58848.1"/>
    <property type="molecule type" value="Genomic_DNA"/>
</dbReference>
<gene>
    <name evidence="2" type="ordered locus">PXO_00642</name>
</gene>
<feature type="region of interest" description="Disordered" evidence="1">
    <location>
        <begin position="18"/>
        <end position="37"/>
    </location>
</feature>
<dbReference type="Proteomes" id="UP000001740">
    <property type="component" value="Chromosome"/>
</dbReference>
<sequence>MSMQTLLGGQALQLLAQPKPDPAVADEAPGRKGVILD</sequence>
<dbReference type="HOGENOM" id="CLU_3350497_0_0_6"/>
<proteinExistence type="predicted"/>
<accession>A0A0K0GKJ5</accession>
<name>A0A0K0GKJ5_XANOP</name>
<protein>
    <submittedName>
        <fullName evidence="2">Uncharacterized protein</fullName>
    </submittedName>
</protein>
<evidence type="ECO:0000313" key="2">
    <source>
        <dbReference type="EMBL" id="ACD58848.1"/>
    </source>
</evidence>
<dbReference type="KEGG" id="xop:PXO_00642"/>
<organism evidence="2 3">
    <name type="scientific">Xanthomonas oryzae pv. oryzae (strain PXO99A)</name>
    <dbReference type="NCBI Taxonomy" id="360094"/>
    <lineage>
        <taxon>Bacteria</taxon>
        <taxon>Pseudomonadati</taxon>
        <taxon>Pseudomonadota</taxon>
        <taxon>Gammaproteobacteria</taxon>
        <taxon>Lysobacterales</taxon>
        <taxon>Lysobacteraceae</taxon>
        <taxon>Xanthomonas</taxon>
    </lineage>
</organism>